<sequence>MINPLFHTPRRHFITLAMLAAIVAFGWYAVQPVYPRCTIHSAVGSGSIMSPSLSAEEMEAIARQAYEDALADGACGPSRARFRDWIG</sequence>
<evidence type="ECO:0000256" key="1">
    <source>
        <dbReference type="SAM" id="Phobius"/>
    </source>
</evidence>
<evidence type="ECO:0000313" key="2">
    <source>
        <dbReference type="EMBL" id="MFC7218815.1"/>
    </source>
</evidence>
<keyword evidence="1" id="KW-0472">Membrane</keyword>
<dbReference type="EMBL" id="JBHSZO010000015">
    <property type="protein sequence ID" value="MFC7218815.1"/>
    <property type="molecule type" value="Genomic_DNA"/>
</dbReference>
<keyword evidence="1" id="KW-0812">Transmembrane</keyword>
<comment type="caution">
    <text evidence="2">The sequence shown here is derived from an EMBL/GenBank/DDBJ whole genome shotgun (WGS) entry which is preliminary data.</text>
</comment>
<proteinExistence type="predicted"/>
<dbReference type="RefSeq" id="WP_386414276.1">
    <property type="nucleotide sequence ID" value="NZ_JBHSZO010000015.1"/>
</dbReference>
<accession>A0ABW2GDE8</accession>
<dbReference type="Proteomes" id="UP001596413">
    <property type="component" value="Unassembled WGS sequence"/>
</dbReference>
<reference evidence="3" key="1">
    <citation type="journal article" date="2019" name="Int. J. Syst. Evol. Microbiol.">
        <title>The Global Catalogue of Microorganisms (GCM) 10K type strain sequencing project: providing services to taxonomists for standard genome sequencing and annotation.</title>
        <authorList>
            <consortium name="The Broad Institute Genomics Platform"/>
            <consortium name="The Broad Institute Genome Sequencing Center for Infectious Disease"/>
            <person name="Wu L."/>
            <person name="Ma J."/>
        </authorList>
    </citation>
    <scope>NUCLEOTIDE SEQUENCE [LARGE SCALE GENOMIC DNA]</scope>
    <source>
        <strain evidence="3">CGMCC 1.13681</strain>
    </source>
</reference>
<feature type="transmembrane region" description="Helical" evidence="1">
    <location>
        <begin position="12"/>
        <end position="30"/>
    </location>
</feature>
<keyword evidence="3" id="KW-1185">Reference proteome</keyword>
<keyword evidence="1" id="KW-1133">Transmembrane helix</keyword>
<gene>
    <name evidence="2" type="ORF">ACFQLX_11625</name>
</gene>
<organism evidence="2 3">
    <name type="scientific">Streptomyces polyrhachis</name>
    <dbReference type="NCBI Taxonomy" id="1282885"/>
    <lineage>
        <taxon>Bacteria</taxon>
        <taxon>Bacillati</taxon>
        <taxon>Actinomycetota</taxon>
        <taxon>Actinomycetes</taxon>
        <taxon>Kitasatosporales</taxon>
        <taxon>Streptomycetaceae</taxon>
        <taxon>Streptomyces</taxon>
    </lineage>
</organism>
<evidence type="ECO:0000313" key="3">
    <source>
        <dbReference type="Proteomes" id="UP001596413"/>
    </source>
</evidence>
<protein>
    <submittedName>
        <fullName evidence="2">Uncharacterized protein</fullName>
    </submittedName>
</protein>
<name>A0ABW2GDE8_9ACTN</name>